<reference evidence="2 3" key="1">
    <citation type="submission" date="2020-03" db="EMBL/GenBank/DDBJ databases">
        <title>Screen low temperature-resistant strains for efficient degradation of petroleum hydrocarbons under the low temperature.</title>
        <authorList>
            <person name="Wang Y."/>
            <person name="Chen J."/>
        </authorList>
    </citation>
    <scope>NUCLEOTIDE SEQUENCE [LARGE SCALE GENOMIC DNA]</scope>
    <source>
        <strain evidence="2 3">KB1</strain>
    </source>
</reference>
<evidence type="ECO:0000313" key="3">
    <source>
        <dbReference type="Proteomes" id="UP000502345"/>
    </source>
</evidence>
<dbReference type="AlphaFoldDB" id="A0A6G9CVL0"/>
<feature type="compositionally biased region" description="Basic and acidic residues" evidence="1">
    <location>
        <begin position="42"/>
        <end position="67"/>
    </location>
</feature>
<protein>
    <submittedName>
        <fullName evidence="2">Uncharacterized protein</fullName>
    </submittedName>
</protein>
<evidence type="ECO:0000256" key="1">
    <source>
        <dbReference type="SAM" id="MobiDB-lite"/>
    </source>
</evidence>
<organism evidence="2 3">
    <name type="scientific">Rhodococcus erythropolis</name>
    <name type="common">Arthrobacter picolinophilus</name>
    <dbReference type="NCBI Taxonomy" id="1833"/>
    <lineage>
        <taxon>Bacteria</taxon>
        <taxon>Bacillati</taxon>
        <taxon>Actinomycetota</taxon>
        <taxon>Actinomycetes</taxon>
        <taxon>Mycobacteriales</taxon>
        <taxon>Nocardiaceae</taxon>
        <taxon>Rhodococcus</taxon>
        <taxon>Rhodococcus erythropolis group</taxon>
    </lineage>
</organism>
<accession>A0A6G9CVL0</accession>
<sequence length="144" mass="16184">MSEGEWNQQGGAERDEHGFAFAFGMYLGSDEHLLAPGLDRARRSDKCGSDARTHEIDRAVGRRHDTYLGESSKSARGVDESRHERSVQVSRVLAQILTPFEPQTNATRFGLRDFESGPPVEGRRGVDRAQLFEHFRISHVDQST</sequence>
<feature type="region of interest" description="Disordered" evidence="1">
    <location>
        <begin position="42"/>
        <end position="84"/>
    </location>
</feature>
<name>A0A6G9CVL0_RHOER</name>
<evidence type="ECO:0000313" key="2">
    <source>
        <dbReference type="EMBL" id="QIP40892.1"/>
    </source>
</evidence>
<dbReference type="EMBL" id="CP050124">
    <property type="protein sequence ID" value="QIP40892.1"/>
    <property type="molecule type" value="Genomic_DNA"/>
</dbReference>
<proteinExistence type="predicted"/>
<gene>
    <name evidence="2" type="ORF">G9444_3648</name>
</gene>
<dbReference type="Proteomes" id="UP000502345">
    <property type="component" value="Chromosome"/>
</dbReference>